<protein>
    <submittedName>
        <fullName evidence="1">Uncharacterized protein</fullName>
    </submittedName>
</protein>
<reference evidence="1 2" key="2">
    <citation type="journal article" date="2022" name="Mol. Ecol. Resour.">
        <title>The genomes of chicory, endive, great burdock and yacon provide insights into Asteraceae paleo-polyploidization history and plant inulin production.</title>
        <authorList>
            <person name="Fan W."/>
            <person name="Wang S."/>
            <person name="Wang H."/>
            <person name="Wang A."/>
            <person name="Jiang F."/>
            <person name="Liu H."/>
            <person name="Zhao H."/>
            <person name="Xu D."/>
            <person name="Zhang Y."/>
        </authorList>
    </citation>
    <scope>NUCLEOTIDE SEQUENCE [LARGE SCALE GENOMIC DNA]</scope>
    <source>
        <strain evidence="2">cv. Yunnan</strain>
        <tissue evidence="1">Leaves</tissue>
    </source>
</reference>
<name>A0ACB9GMX9_9ASTR</name>
<sequence>MSHAVRLQLRRGTSQFIYVVHLHCGKVASQITTSPLAFLIYLYGSNSRVDSRRGARRDSVYLADQWYVDLTMLVPILDQEEIARILHKEKSRLAYQICKLNSEKKDKCEGHVCLGIGRRRLQATFSEKQRHLSFRSKIDLQSSHKAEGLKSFVVMSTDELNIFRELEKDVERDLEEEIKDGIYHLALRLHRLYQHQKERYSGESSEPYTKEQQHAKNKILSELNINIRMENGTKIEIKETKNGITHVSPRRPRSSTSLNIKKPAPANRKKFNWESTLRSEPLINKNDNTTKQKSLKEDVKREAKSSPVLAQRMENIPTKKNPLKVSSRVKNIWAP</sequence>
<accession>A0ACB9GMX9</accession>
<gene>
    <name evidence="1" type="ORF">L1987_43453</name>
</gene>
<evidence type="ECO:0000313" key="1">
    <source>
        <dbReference type="EMBL" id="KAI3784355.1"/>
    </source>
</evidence>
<dbReference type="EMBL" id="CM042031">
    <property type="protein sequence ID" value="KAI3784355.1"/>
    <property type="molecule type" value="Genomic_DNA"/>
</dbReference>
<reference evidence="2" key="1">
    <citation type="journal article" date="2022" name="Mol. Ecol. Resour.">
        <title>The genomes of chicory, endive, great burdock and yacon provide insights into Asteraceae palaeo-polyploidization history and plant inulin production.</title>
        <authorList>
            <person name="Fan W."/>
            <person name="Wang S."/>
            <person name="Wang H."/>
            <person name="Wang A."/>
            <person name="Jiang F."/>
            <person name="Liu H."/>
            <person name="Zhao H."/>
            <person name="Xu D."/>
            <person name="Zhang Y."/>
        </authorList>
    </citation>
    <scope>NUCLEOTIDE SEQUENCE [LARGE SCALE GENOMIC DNA]</scope>
    <source>
        <strain evidence="2">cv. Yunnan</strain>
    </source>
</reference>
<comment type="caution">
    <text evidence="1">The sequence shown here is derived from an EMBL/GenBank/DDBJ whole genome shotgun (WGS) entry which is preliminary data.</text>
</comment>
<organism evidence="1 2">
    <name type="scientific">Smallanthus sonchifolius</name>
    <dbReference type="NCBI Taxonomy" id="185202"/>
    <lineage>
        <taxon>Eukaryota</taxon>
        <taxon>Viridiplantae</taxon>
        <taxon>Streptophyta</taxon>
        <taxon>Embryophyta</taxon>
        <taxon>Tracheophyta</taxon>
        <taxon>Spermatophyta</taxon>
        <taxon>Magnoliopsida</taxon>
        <taxon>eudicotyledons</taxon>
        <taxon>Gunneridae</taxon>
        <taxon>Pentapetalae</taxon>
        <taxon>asterids</taxon>
        <taxon>campanulids</taxon>
        <taxon>Asterales</taxon>
        <taxon>Asteraceae</taxon>
        <taxon>Asteroideae</taxon>
        <taxon>Heliantheae alliance</taxon>
        <taxon>Millerieae</taxon>
        <taxon>Smallanthus</taxon>
    </lineage>
</organism>
<evidence type="ECO:0000313" key="2">
    <source>
        <dbReference type="Proteomes" id="UP001056120"/>
    </source>
</evidence>
<proteinExistence type="predicted"/>
<dbReference type="Proteomes" id="UP001056120">
    <property type="component" value="Linkage Group LG14"/>
</dbReference>
<keyword evidence="2" id="KW-1185">Reference proteome</keyword>